<dbReference type="Pfam" id="PF00646">
    <property type="entry name" value="F-box"/>
    <property type="match status" value="1"/>
</dbReference>
<name>A0AAD9MFK8_9PEZI</name>
<dbReference type="InterPro" id="IPR036047">
    <property type="entry name" value="F-box-like_dom_sf"/>
</dbReference>
<feature type="region of interest" description="Disordered" evidence="1">
    <location>
        <begin position="108"/>
        <end position="134"/>
    </location>
</feature>
<feature type="region of interest" description="Disordered" evidence="1">
    <location>
        <begin position="1"/>
        <end position="29"/>
    </location>
</feature>
<feature type="domain" description="F-box" evidence="2">
    <location>
        <begin position="139"/>
        <end position="176"/>
    </location>
</feature>
<dbReference type="SUPFAM" id="SSF81383">
    <property type="entry name" value="F-box domain"/>
    <property type="match status" value="1"/>
</dbReference>
<dbReference type="Proteomes" id="UP001217918">
    <property type="component" value="Unassembled WGS sequence"/>
</dbReference>
<evidence type="ECO:0000259" key="2">
    <source>
        <dbReference type="PROSITE" id="PS50181"/>
    </source>
</evidence>
<sequence>MEDGPSRPGGAVAQTSPTLGRPPPPVEPLHITEFASERYFEKLSLSSAQHGELHGEGSAATARQPLVQQGPFILPLRGAILPEEEEIAKPVDHKRPEKSRFFGFRSKSHLRPHASSSTGEHPERRPSVTESSRPSVPVDQIFQWLPIELQIQIISSLPLSDILALRLVSRYFHGLISLNEGPIDAPLNFHYFCGIWHRLHVAAKLSDLMCEWITKEIFLRQSVEKRAEFEPQRERMRRRLIPLLFTIFHFFEKYRELHLKYLAEHGGTGLLRAPYTLNPIEAEIMQMYDDQTLLQVHQIFPLVISSFCRRLRPPSYVGRTAEALILDRKIVERSADIKRNAQVMLGLIREDGFDEEDQWWYGTMAPASVRPNLEAIREDGEY</sequence>
<evidence type="ECO:0000313" key="3">
    <source>
        <dbReference type="EMBL" id="KAK2073170.1"/>
    </source>
</evidence>
<dbReference type="SMART" id="SM00256">
    <property type="entry name" value="FBOX"/>
    <property type="match status" value="1"/>
</dbReference>
<dbReference type="InterPro" id="IPR001810">
    <property type="entry name" value="F-box_dom"/>
</dbReference>
<keyword evidence="4" id="KW-1185">Reference proteome</keyword>
<protein>
    <recommendedName>
        <fullName evidence="2">F-box domain-containing protein</fullName>
    </recommendedName>
</protein>
<comment type="caution">
    <text evidence="3">The sequence shown here is derived from an EMBL/GenBank/DDBJ whole genome shotgun (WGS) entry which is preliminary data.</text>
</comment>
<reference evidence="3" key="1">
    <citation type="journal article" date="2023" name="Mol. Plant Microbe Interact.">
        <title>Elucidating the Obligate Nature and Biological Capacity of an Invasive Fungal Corn Pathogen.</title>
        <authorList>
            <person name="MacCready J.S."/>
            <person name="Roggenkamp E.M."/>
            <person name="Gdanetz K."/>
            <person name="Chilvers M.I."/>
        </authorList>
    </citation>
    <scope>NUCLEOTIDE SEQUENCE</scope>
    <source>
        <strain evidence="3">PM02</strain>
    </source>
</reference>
<proteinExistence type="predicted"/>
<dbReference type="EMBL" id="JAQQPM010000006">
    <property type="protein sequence ID" value="KAK2073170.1"/>
    <property type="molecule type" value="Genomic_DNA"/>
</dbReference>
<dbReference type="PROSITE" id="PS50181">
    <property type="entry name" value="FBOX"/>
    <property type="match status" value="1"/>
</dbReference>
<dbReference type="AlphaFoldDB" id="A0AAD9MFK8"/>
<accession>A0AAD9MFK8</accession>
<gene>
    <name evidence="3" type="ORF">P8C59_007468</name>
</gene>
<evidence type="ECO:0000313" key="4">
    <source>
        <dbReference type="Proteomes" id="UP001217918"/>
    </source>
</evidence>
<evidence type="ECO:0000256" key="1">
    <source>
        <dbReference type="SAM" id="MobiDB-lite"/>
    </source>
</evidence>
<organism evidence="3 4">
    <name type="scientific">Phyllachora maydis</name>
    <dbReference type="NCBI Taxonomy" id="1825666"/>
    <lineage>
        <taxon>Eukaryota</taxon>
        <taxon>Fungi</taxon>
        <taxon>Dikarya</taxon>
        <taxon>Ascomycota</taxon>
        <taxon>Pezizomycotina</taxon>
        <taxon>Sordariomycetes</taxon>
        <taxon>Sordariomycetidae</taxon>
        <taxon>Phyllachorales</taxon>
        <taxon>Phyllachoraceae</taxon>
        <taxon>Phyllachora</taxon>
    </lineage>
</organism>